<dbReference type="AlphaFoldDB" id="A0A246FGK2"/>
<evidence type="ECO:0000313" key="2">
    <source>
        <dbReference type="EMBL" id="OWP61658.1"/>
    </source>
</evidence>
<organism evidence="2 3">
    <name type="scientific">Hymenobacter amundsenii</name>
    <dbReference type="NCBI Taxonomy" id="2006685"/>
    <lineage>
        <taxon>Bacteria</taxon>
        <taxon>Pseudomonadati</taxon>
        <taxon>Bacteroidota</taxon>
        <taxon>Cytophagia</taxon>
        <taxon>Cytophagales</taxon>
        <taxon>Hymenobacteraceae</taxon>
        <taxon>Hymenobacter</taxon>
    </lineage>
</organism>
<keyword evidence="3" id="KW-1185">Reference proteome</keyword>
<accession>A0A246FGK2</accession>
<dbReference type="Gene3D" id="2.60.40.1120">
    <property type="entry name" value="Carboxypeptidase-like, regulatory domain"/>
    <property type="match status" value="1"/>
</dbReference>
<dbReference type="Proteomes" id="UP000197277">
    <property type="component" value="Unassembled WGS sequence"/>
</dbReference>
<feature type="signal peptide" evidence="1">
    <location>
        <begin position="1"/>
        <end position="23"/>
    </location>
</feature>
<dbReference type="OrthoDB" id="848221at2"/>
<feature type="chain" id="PRO_5012037894" description="Carboxypeptidase-like regulatory domain-containing protein" evidence="1">
    <location>
        <begin position="24"/>
        <end position="301"/>
    </location>
</feature>
<comment type="caution">
    <text evidence="2">The sequence shown here is derived from an EMBL/GenBank/DDBJ whole genome shotgun (WGS) entry which is preliminary data.</text>
</comment>
<gene>
    <name evidence="2" type="ORF">CDA63_18375</name>
</gene>
<dbReference type="Pfam" id="PF13715">
    <property type="entry name" value="CarbopepD_reg_2"/>
    <property type="match status" value="1"/>
</dbReference>
<keyword evidence="1" id="KW-0732">Signal</keyword>
<evidence type="ECO:0000256" key="1">
    <source>
        <dbReference type="SAM" id="SignalP"/>
    </source>
</evidence>
<dbReference type="SUPFAM" id="SSF49464">
    <property type="entry name" value="Carboxypeptidase regulatory domain-like"/>
    <property type="match status" value="1"/>
</dbReference>
<reference evidence="2 3" key="1">
    <citation type="submission" date="2017-06" db="EMBL/GenBank/DDBJ databases">
        <title>Hymenobacter amundsenii sp. nov. isolated from regoliths in Antarctica.</title>
        <authorList>
            <person name="Sedlacek I."/>
            <person name="Kralova S."/>
            <person name="Pantucek R."/>
            <person name="Svec P."/>
            <person name="Holochova P."/>
            <person name="Stankova E."/>
            <person name="Vrbovska V."/>
            <person name="Busse H.-J."/>
        </authorList>
    </citation>
    <scope>NUCLEOTIDE SEQUENCE [LARGE SCALE GENOMIC DNA]</scope>
    <source>
        <strain evidence="2 3">CCM 8682</strain>
    </source>
</reference>
<evidence type="ECO:0008006" key="4">
    <source>
        <dbReference type="Google" id="ProtNLM"/>
    </source>
</evidence>
<sequence length="301" mass="33289">MMRVRVVLLALAGCFWVSLALQAQELKGRVLAASSDKPIAFATVGIRGKALGSTTDERGYFAFAVPTALPGTDSVIISCIGFRAVRLTVSQLRRAEGVWRLPPLAQALGEVRVRHPQLQPAVLGRNAVGGMAYWTTKIRDSTLTVARDERGWEVATVLPVRRSCYVDSFRFYVSQNDFQPVRFRFVLYELTEGRPTRQLLTDDIQFTLPRQQTGWATLDLRAYNIQLRKGQTVAAGIQWLQGEKLVPGSGPQSGALSGPGAFPSVGHRVLVRDKSEAEWRSLPVNVSMYLAVQEYKEAKAN</sequence>
<protein>
    <recommendedName>
        <fullName evidence="4">Carboxypeptidase-like regulatory domain-containing protein</fullName>
    </recommendedName>
</protein>
<proteinExistence type="predicted"/>
<dbReference type="EMBL" id="NIRR01000050">
    <property type="protein sequence ID" value="OWP61658.1"/>
    <property type="molecule type" value="Genomic_DNA"/>
</dbReference>
<evidence type="ECO:0000313" key="3">
    <source>
        <dbReference type="Proteomes" id="UP000197277"/>
    </source>
</evidence>
<name>A0A246FGK2_9BACT</name>
<dbReference type="RefSeq" id="WP_088465916.1">
    <property type="nucleotide sequence ID" value="NZ_NIRR01000050.1"/>
</dbReference>
<dbReference type="InterPro" id="IPR008969">
    <property type="entry name" value="CarboxyPept-like_regulatory"/>
</dbReference>